<dbReference type="SMART" id="SM01034">
    <property type="entry name" value="BLUF"/>
    <property type="match status" value="1"/>
</dbReference>
<evidence type="ECO:0000313" key="3">
    <source>
        <dbReference type="EMBL" id="TCX72381.1"/>
    </source>
</evidence>
<dbReference type="Pfam" id="PF00563">
    <property type="entry name" value="EAL"/>
    <property type="match status" value="1"/>
</dbReference>
<accession>A0A483L926</accession>
<dbReference type="SUPFAM" id="SSF141868">
    <property type="entry name" value="EAL domain-like"/>
    <property type="match status" value="1"/>
</dbReference>
<dbReference type="InterPro" id="IPR001633">
    <property type="entry name" value="EAL_dom"/>
</dbReference>
<protein>
    <submittedName>
        <fullName evidence="3">Diguanylate phosphodiesterase</fullName>
    </submittedName>
</protein>
<dbReference type="EMBL" id="SDCM01000020">
    <property type="protein sequence ID" value="TCX72381.1"/>
    <property type="molecule type" value="Genomic_DNA"/>
</dbReference>
<name>A0A483L926_KLEPN</name>
<dbReference type="InterPro" id="IPR036046">
    <property type="entry name" value="Acylphosphatase-like_dom_sf"/>
</dbReference>
<dbReference type="SMART" id="SM00052">
    <property type="entry name" value="EAL"/>
    <property type="match status" value="1"/>
</dbReference>
<dbReference type="PANTHER" id="PTHR33121:SF15">
    <property type="entry name" value="BLUE LIGHT- AND TEMPERATURE-REGULATED ANTIREPRESSOR BLUF"/>
    <property type="match status" value="1"/>
</dbReference>
<evidence type="ECO:0000259" key="2">
    <source>
        <dbReference type="PROSITE" id="PS50925"/>
    </source>
</evidence>
<gene>
    <name evidence="3" type="ORF">ETE64_14305</name>
</gene>
<dbReference type="InterPro" id="IPR050706">
    <property type="entry name" value="Cyclic-di-GMP_PDE-like"/>
</dbReference>
<dbReference type="GO" id="GO:0071111">
    <property type="term" value="F:cyclic-guanylate-specific phosphodiesterase activity"/>
    <property type="evidence" value="ECO:0007669"/>
    <property type="project" value="InterPro"/>
</dbReference>
<dbReference type="GO" id="GO:0009882">
    <property type="term" value="F:blue light photoreceptor activity"/>
    <property type="evidence" value="ECO:0007669"/>
    <property type="project" value="InterPro"/>
</dbReference>
<comment type="caution">
    <text evidence="3">The sequence shown here is derived from an EMBL/GenBank/DDBJ whole genome shotgun (WGS) entry which is preliminary data.</text>
</comment>
<dbReference type="SUPFAM" id="SSF54975">
    <property type="entry name" value="Acylphosphatase/BLUF domain-like"/>
    <property type="match status" value="1"/>
</dbReference>
<organism evidence="3">
    <name type="scientific">Klebsiella pneumoniae</name>
    <dbReference type="NCBI Taxonomy" id="573"/>
    <lineage>
        <taxon>Bacteria</taxon>
        <taxon>Pseudomonadati</taxon>
        <taxon>Pseudomonadota</taxon>
        <taxon>Gammaproteobacteria</taxon>
        <taxon>Enterobacterales</taxon>
        <taxon>Enterobacteriaceae</taxon>
        <taxon>Klebsiella/Raoultella group</taxon>
        <taxon>Klebsiella</taxon>
        <taxon>Klebsiella pneumoniae complex</taxon>
    </lineage>
</organism>
<sequence length="390" mass="44044">MLTTIIYRSHAHSSISRTSIMEMIELANAHNIKSDVTGILIFNGIHFLQLLEGPEAQVNEIYTRICSDTRHFNIVELLNDVAPFRRFGNAGMELIDIDLHSHEDCLRTILNRGTAKHQLLYNDRALRFFRTFIESIQQEKYYELPSATEWFFSREPLITESPYVANSFIINPVVDPLARKVHSFQFSNPVTTGLYGMGLLQHDLESKRVALLEAGSFLHSGQRVSISLLPLTIIKISDAPCTLLKYIEQSGLIPEQIIIEFLEKDLFANIDEFLHALRTLKSAGISVAINDFGSGHAGLLLLTKFQPEKIKIHSELIRNIHRDGAKQAVVQSIINCCDTLEIRICATGIEKAEEWMWLESAGIAYFQGPLFSGYSDDGLPFVSWPDPVEI</sequence>
<dbReference type="Pfam" id="PF04940">
    <property type="entry name" value="BLUF"/>
    <property type="match status" value="1"/>
</dbReference>
<reference evidence="3" key="1">
    <citation type="submission" date="2019-01" db="EMBL/GenBank/DDBJ databases">
        <authorList>
            <person name="Lista F."/>
            <person name="Anselmo A."/>
        </authorList>
    </citation>
    <scope>NUCLEOTIDE SEQUENCE</scope>
    <source>
        <strain evidence="3">10S</strain>
    </source>
</reference>
<evidence type="ECO:0000259" key="1">
    <source>
        <dbReference type="PROSITE" id="PS50883"/>
    </source>
</evidence>
<feature type="domain" description="BLUF" evidence="2">
    <location>
        <begin position="2"/>
        <end position="93"/>
    </location>
</feature>
<feature type="domain" description="EAL" evidence="1">
    <location>
        <begin position="133"/>
        <end position="388"/>
    </location>
</feature>
<dbReference type="GO" id="GO:0071949">
    <property type="term" value="F:FAD binding"/>
    <property type="evidence" value="ECO:0007669"/>
    <property type="project" value="InterPro"/>
</dbReference>
<dbReference type="Gene3D" id="3.20.20.450">
    <property type="entry name" value="EAL domain"/>
    <property type="match status" value="1"/>
</dbReference>
<dbReference type="RefSeq" id="WP_032735881.1">
    <property type="nucleotide sequence ID" value="NZ_CAAGXR010000001.1"/>
</dbReference>
<dbReference type="PROSITE" id="PS50925">
    <property type="entry name" value="BLUF"/>
    <property type="match status" value="1"/>
</dbReference>
<dbReference type="CDD" id="cd01948">
    <property type="entry name" value="EAL"/>
    <property type="match status" value="1"/>
</dbReference>
<dbReference type="Gene3D" id="3.30.70.100">
    <property type="match status" value="1"/>
</dbReference>
<proteinExistence type="predicted"/>
<dbReference type="InterPro" id="IPR035919">
    <property type="entry name" value="EAL_sf"/>
</dbReference>
<dbReference type="PANTHER" id="PTHR33121">
    <property type="entry name" value="CYCLIC DI-GMP PHOSPHODIESTERASE PDEF"/>
    <property type="match status" value="1"/>
</dbReference>
<dbReference type="InterPro" id="IPR007024">
    <property type="entry name" value="BLUF_domain"/>
</dbReference>
<dbReference type="PROSITE" id="PS50883">
    <property type="entry name" value="EAL"/>
    <property type="match status" value="1"/>
</dbReference>
<dbReference type="AlphaFoldDB" id="A0A483L926"/>